<gene>
    <name evidence="1" type="ORF">O4000_03405</name>
</gene>
<dbReference type="EMBL" id="CP114564">
    <property type="protein sequence ID" value="WAZ57975.1"/>
    <property type="molecule type" value="Genomic_DNA"/>
</dbReference>
<evidence type="ECO:0000313" key="1">
    <source>
        <dbReference type="EMBL" id="WAZ57975.1"/>
    </source>
</evidence>
<evidence type="ECO:0000313" key="2">
    <source>
        <dbReference type="Proteomes" id="UP001164536"/>
    </source>
</evidence>
<protein>
    <recommendedName>
        <fullName evidence="3">Type II toxin-antitoxin system RelE/ParE family toxin</fullName>
    </recommendedName>
</protein>
<name>A0ABY7L4L5_CITFR</name>
<proteinExistence type="predicted"/>
<reference evidence="1" key="1">
    <citation type="submission" date="2022-12" db="EMBL/GenBank/DDBJ databases">
        <title>2953647.</title>
        <authorList>
            <person name="Hergert J."/>
            <person name="Casey R."/>
            <person name="Wagner J."/>
            <person name="Young E.L."/>
            <person name="Oakeson K.F."/>
        </authorList>
    </citation>
    <scope>NUCLEOTIDE SEQUENCE</scope>
    <source>
        <strain evidence="1">2953647</strain>
    </source>
</reference>
<sequence>MAHYLKINHAALQRPEPDPHQVTSASTLYARCDEENSDTCFLLQQIAEMEIRDQKDALSALVKMIQVASSGKPFKNYYDAKQCHDCHTFTHDGKEHTIWRVWKGKAVRITFYYGEDRVVLLTSAFVKREDKLTKKQKLDLEAEVKSYLNDIKNKQLELFEIE</sequence>
<dbReference type="Proteomes" id="UP001164536">
    <property type="component" value="Chromosome"/>
</dbReference>
<evidence type="ECO:0008006" key="3">
    <source>
        <dbReference type="Google" id="ProtNLM"/>
    </source>
</evidence>
<keyword evidence="2" id="KW-1185">Reference proteome</keyword>
<accession>A0ABY7L4L5</accession>
<dbReference type="RefSeq" id="WP_206163075.1">
    <property type="nucleotide sequence ID" value="NZ_CP114564.1"/>
</dbReference>
<organism evidence="1 2">
    <name type="scientific">Citrobacter freundii</name>
    <dbReference type="NCBI Taxonomy" id="546"/>
    <lineage>
        <taxon>Bacteria</taxon>
        <taxon>Pseudomonadati</taxon>
        <taxon>Pseudomonadota</taxon>
        <taxon>Gammaproteobacteria</taxon>
        <taxon>Enterobacterales</taxon>
        <taxon>Enterobacteriaceae</taxon>
        <taxon>Citrobacter</taxon>
        <taxon>Citrobacter freundii complex</taxon>
    </lineage>
</organism>